<dbReference type="RefSeq" id="WP_044674005.1">
    <property type="nucleotide sequence ID" value="NZ_CEDG01000025.1"/>
</dbReference>
<dbReference type="InterPro" id="IPR006056">
    <property type="entry name" value="RidA"/>
</dbReference>
<proteinExistence type="inferred from homology"/>
<dbReference type="Proteomes" id="UP000071765">
    <property type="component" value="Unassembled WGS sequence"/>
</dbReference>
<protein>
    <submittedName>
        <fullName evidence="2">Endoribonuclease L-PSP</fullName>
    </submittedName>
</protein>
<dbReference type="GO" id="GO:0005829">
    <property type="term" value="C:cytosol"/>
    <property type="evidence" value="ECO:0007669"/>
    <property type="project" value="TreeGrafter"/>
</dbReference>
<gene>
    <name evidence="2" type="primary">tdcF</name>
    <name evidence="2" type="ORF">ERS132452_02205</name>
</gene>
<comment type="similarity">
    <text evidence="1">Belongs to the RutC family.</text>
</comment>
<dbReference type="PANTHER" id="PTHR11803:SF58">
    <property type="entry name" value="PROTEIN HMF1-RELATED"/>
    <property type="match status" value="1"/>
</dbReference>
<dbReference type="PANTHER" id="PTHR11803">
    <property type="entry name" value="2-IMINOBUTANOATE/2-IMINOPROPANOATE DEAMINASE RIDA"/>
    <property type="match status" value="1"/>
</dbReference>
<dbReference type="Pfam" id="PF01042">
    <property type="entry name" value="Ribonuc_L-PSP"/>
    <property type="match status" value="1"/>
</dbReference>
<dbReference type="EMBL" id="FIIN01000023">
    <property type="protein sequence ID" value="CYW28253.1"/>
    <property type="molecule type" value="Genomic_DNA"/>
</dbReference>
<accession>A0A0Z8NIQ6</accession>
<dbReference type="CDD" id="cd00448">
    <property type="entry name" value="YjgF_YER057c_UK114_family"/>
    <property type="match status" value="1"/>
</dbReference>
<dbReference type="FunFam" id="3.30.1330.40:FF:000001">
    <property type="entry name" value="L-PSP family endoribonuclease"/>
    <property type="match status" value="1"/>
</dbReference>
<dbReference type="GO" id="GO:0019239">
    <property type="term" value="F:deaminase activity"/>
    <property type="evidence" value="ECO:0007669"/>
    <property type="project" value="TreeGrafter"/>
</dbReference>
<name>A0A0Z8NIQ6_STRSU</name>
<dbReference type="Gene3D" id="3.30.1330.40">
    <property type="entry name" value="RutC-like"/>
    <property type="match status" value="1"/>
</dbReference>
<evidence type="ECO:0000313" key="2">
    <source>
        <dbReference type="EMBL" id="CYW28253.1"/>
    </source>
</evidence>
<dbReference type="NCBIfam" id="TIGR00004">
    <property type="entry name" value="Rid family detoxifying hydrolase"/>
    <property type="match status" value="1"/>
</dbReference>
<dbReference type="InterPro" id="IPR035959">
    <property type="entry name" value="RutC-like_sf"/>
</dbReference>
<organism evidence="2 3">
    <name type="scientific">Streptococcus suis</name>
    <dbReference type="NCBI Taxonomy" id="1307"/>
    <lineage>
        <taxon>Bacteria</taxon>
        <taxon>Bacillati</taxon>
        <taxon>Bacillota</taxon>
        <taxon>Bacilli</taxon>
        <taxon>Lactobacillales</taxon>
        <taxon>Streptococcaceae</taxon>
        <taxon>Streptococcus</taxon>
    </lineage>
</organism>
<evidence type="ECO:0000313" key="3">
    <source>
        <dbReference type="Proteomes" id="UP000071765"/>
    </source>
</evidence>
<evidence type="ECO:0000256" key="1">
    <source>
        <dbReference type="ARBA" id="ARBA00010552"/>
    </source>
</evidence>
<dbReference type="AlphaFoldDB" id="A0A0Z8NIQ6"/>
<sequence length="126" mass="13737">MVERISSEKIPAAVGSYSAASKVGNLIFTSGQLPINVETGKIDQPESIEWQVAQSLRNVQAILEDNGSSMENIIKTTVYLDNIEDFASFNAVYQTFFDGDYPARTAFEVGRLPFGALVEIEAIAEA</sequence>
<dbReference type="SUPFAM" id="SSF55298">
    <property type="entry name" value="YjgF-like"/>
    <property type="match status" value="1"/>
</dbReference>
<dbReference type="InterPro" id="IPR006175">
    <property type="entry name" value="YjgF/YER057c/UK114"/>
</dbReference>
<reference evidence="2 3" key="1">
    <citation type="submission" date="2016-02" db="EMBL/GenBank/DDBJ databases">
        <authorList>
            <consortium name="Pathogen Informatics"/>
        </authorList>
    </citation>
    <scope>NUCLEOTIDE SEQUENCE [LARGE SCALE GENOMIC DNA]</scope>
    <source>
        <strain evidence="2 3">LSS90</strain>
    </source>
</reference>